<evidence type="ECO:0000313" key="11">
    <source>
        <dbReference type="EMBL" id="BDD87367.1"/>
    </source>
</evidence>
<comment type="cofactor">
    <cofactor evidence="1">
        <name>Mg(2+)</name>
        <dbReference type="ChEBI" id="CHEBI:18420"/>
    </cofactor>
</comment>
<dbReference type="PANTHER" id="PTHR33571">
    <property type="entry name" value="SSL8005 PROTEIN"/>
    <property type="match status" value="1"/>
</dbReference>
<evidence type="ECO:0000256" key="4">
    <source>
        <dbReference type="ARBA" id="ARBA00022695"/>
    </source>
</evidence>
<keyword evidence="3" id="KW-0808">Transferase</keyword>
<evidence type="ECO:0000256" key="5">
    <source>
        <dbReference type="ARBA" id="ARBA00022723"/>
    </source>
</evidence>
<dbReference type="Pfam" id="PF01909">
    <property type="entry name" value="NTP_transf_2"/>
    <property type="match status" value="1"/>
</dbReference>
<evidence type="ECO:0000256" key="1">
    <source>
        <dbReference type="ARBA" id="ARBA00001946"/>
    </source>
</evidence>
<keyword evidence="7" id="KW-0067">ATP-binding</keyword>
<dbReference type="Proteomes" id="UP000830055">
    <property type="component" value="Chromosome"/>
</dbReference>
<comment type="similarity">
    <text evidence="9">Belongs to the MntA antitoxin family.</text>
</comment>
<keyword evidence="8" id="KW-0460">Magnesium</keyword>
<reference evidence="11 12" key="1">
    <citation type="submission" date="2022-01" db="EMBL/GenBank/DDBJ databases">
        <title>Desulfofustis limnae sp. nov., a novel mesophilic sulfate-reducing bacterium isolated from marsh soil.</title>
        <authorList>
            <person name="Watanabe M."/>
            <person name="Takahashi A."/>
            <person name="Kojima H."/>
            <person name="Fukui M."/>
        </authorList>
    </citation>
    <scope>NUCLEOTIDE SEQUENCE [LARGE SCALE GENOMIC DNA]</scope>
    <source>
        <strain evidence="11 12">PPLL</strain>
    </source>
</reference>
<evidence type="ECO:0000256" key="3">
    <source>
        <dbReference type="ARBA" id="ARBA00022679"/>
    </source>
</evidence>
<keyword evidence="12" id="KW-1185">Reference proteome</keyword>
<name>A0ABN6M376_9BACT</name>
<accession>A0ABN6M376</accession>
<dbReference type="InterPro" id="IPR043519">
    <property type="entry name" value="NT_sf"/>
</dbReference>
<dbReference type="PANTHER" id="PTHR33571:SF14">
    <property type="entry name" value="PROTEIN ADENYLYLTRANSFERASE MJ0435-RELATED"/>
    <property type="match status" value="1"/>
</dbReference>
<dbReference type="CDD" id="cd05403">
    <property type="entry name" value="NT_KNTase_like"/>
    <property type="match status" value="1"/>
</dbReference>
<evidence type="ECO:0000256" key="9">
    <source>
        <dbReference type="ARBA" id="ARBA00038276"/>
    </source>
</evidence>
<dbReference type="EMBL" id="AP025516">
    <property type="protein sequence ID" value="BDD87367.1"/>
    <property type="molecule type" value="Genomic_DNA"/>
</dbReference>
<keyword evidence="6" id="KW-0547">Nucleotide-binding</keyword>
<proteinExistence type="inferred from homology"/>
<dbReference type="InterPro" id="IPR052038">
    <property type="entry name" value="Type-VII_TA_antitoxin"/>
</dbReference>
<gene>
    <name evidence="11" type="ORF">DPPLL_17320</name>
</gene>
<keyword evidence="4" id="KW-0548">Nucleotidyltransferase</keyword>
<keyword evidence="5" id="KW-0479">Metal-binding</keyword>
<dbReference type="Gene3D" id="3.30.460.10">
    <property type="entry name" value="Beta Polymerase, domain 2"/>
    <property type="match status" value="1"/>
</dbReference>
<evidence type="ECO:0000256" key="2">
    <source>
        <dbReference type="ARBA" id="ARBA00022649"/>
    </source>
</evidence>
<evidence type="ECO:0000313" key="12">
    <source>
        <dbReference type="Proteomes" id="UP000830055"/>
    </source>
</evidence>
<evidence type="ECO:0000256" key="7">
    <source>
        <dbReference type="ARBA" id="ARBA00022840"/>
    </source>
</evidence>
<evidence type="ECO:0000259" key="10">
    <source>
        <dbReference type="Pfam" id="PF01909"/>
    </source>
</evidence>
<evidence type="ECO:0000256" key="8">
    <source>
        <dbReference type="ARBA" id="ARBA00022842"/>
    </source>
</evidence>
<dbReference type="SUPFAM" id="SSF81301">
    <property type="entry name" value="Nucleotidyltransferase"/>
    <property type="match status" value="1"/>
</dbReference>
<organism evidence="11 12">
    <name type="scientific">Desulfofustis limnaeus</name>
    <dbReference type="NCBI Taxonomy" id="2740163"/>
    <lineage>
        <taxon>Bacteria</taxon>
        <taxon>Pseudomonadati</taxon>
        <taxon>Thermodesulfobacteriota</taxon>
        <taxon>Desulfobulbia</taxon>
        <taxon>Desulfobulbales</taxon>
        <taxon>Desulfocapsaceae</taxon>
        <taxon>Desulfofustis</taxon>
    </lineage>
</organism>
<feature type="domain" description="Polymerase nucleotidyl transferase" evidence="10">
    <location>
        <begin position="17"/>
        <end position="92"/>
    </location>
</feature>
<sequence>MLIMNRDQVLQRLSDYKKNYSDHYGIVALGVFGSTARGKAGGQSDVDIVVRLKKPELFLLAGLKDDLEKVLHQSIDIVVYRDTMNPFLRKMIDREAFYV</sequence>
<keyword evidence="2" id="KW-1277">Toxin-antitoxin system</keyword>
<dbReference type="InterPro" id="IPR002934">
    <property type="entry name" value="Polymerase_NTP_transf_dom"/>
</dbReference>
<protein>
    <submittedName>
        <fullName evidence="11">Nucleotidyltransferase</fullName>
    </submittedName>
</protein>
<evidence type="ECO:0000256" key="6">
    <source>
        <dbReference type="ARBA" id="ARBA00022741"/>
    </source>
</evidence>